<feature type="domain" description="DUF5667" evidence="3">
    <location>
        <begin position="62"/>
        <end position="130"/>
    </location>
</feature>
<dbReference type="Pfam" id="PF18915">
    <property type="entry name" value="DUF5667"/>
    <property type="match status" value="1"/>
</dbReference>
<evidence type="ECO:0000256" key="1">
    <source>
        <dbReference type="SAM" id="MobiDB-lite"/>
    </source>
</evidence>
<comment type="caution">
    <text evidence="4">The sequence shown here is derived from an EMBL/GenBank/DDBJ whole genome shotgun (WGS) entry which is preliminary data.</text>
</comment>
<gene>
    <name evidence="4" type="ORF">COY93_04655</name>
</gene>
<keyword evidence="2" id="KW-0472">Membrane</keyword>
<feature type="compositionally biased region" description="Low complexity" evidence="1">
    <location>
        <begin position="320"/>
        <end position="332"/>
    </location>
</feature>
<evidence type="ECO:0000313" key="5">
    <source>
        <dbReference type="Proteomes" id="UP000230973"/>
    </source>
</evidence>
<dbReference type="InterPro" id="IPR043725">
    <property type="entry name" value="DUF5667"/>
</dbReference>
<dbReference type="Proteomes" id="UP000230973">
    <property type="component" value="Unassembled WGS sequence"/>
</dbReference>
<proteinExistence type="predicted"/>
<keyword evidence="2" id="KW-1133">Transmembrane helix</keyword>
<feature type="compositionally biased region" description="Basic and acidic residues" evidence="1">
    <location>
        <begin position="307"/>
        <end position="319"/>
    </location>
</feature>
<name>A0A2M7Q8S0_9BACT</name>
<feature type="region of interest" description="Disordered" evidence="1">
    <location>
        <begin position="288"/>
        <end position="351"/>
    </location>
</feature>
<sequence>MQVSNTTDADRRPKTLEQLHHLFGIFMPLETATMAVRTFGIFLLVIGTVLGGGLASAQMYHGAMPGEMLYGVKMAVEHVQLALSPNDEYKFGLDVEFADRRIDEIARLAESSDRHQELLPDVLASFERSVIALRGGLEKLQADDPDGAVELAKMLERKMTTYQGLLQKTAGVLSPERRVAVNVTRNSIDDTAIVAMSIIVRSHIDGDERASRSVVVSKFEDRIKQAEHNLDSVIADQDIFEEKSPAIRAKTAIAEAKLLIEKEDYKAALGKIVEVAELTKEAEEAVIQDEEAASKETEEIDESQDSEDQKNTEESKDSAADSSNNDKNATSAEPAGSADTKSDDTVGSGSR</sequence>
<evidence type="ECO:0000256" key="2">
    <source>
        <dbReference type="SAM" id="Phobius"/>
    </source>
</evidence>
<protein>
    <recommendedName>
        <fullName evidence="3">DUF5667 domain-containing protein</fullName>
    </recommendedName>
</protein>
<dbReference type="EMBL" id="PFLC01000060">
    <property type="protein sequence ID" value="PIY61835.1"/>
    <property type="molecule type" value="Genomic_DNA"/>
</dbReference>
<dbReference type="AlphaFoldDB" id="A0A2M7Q8S0"/>
<reference evidence="5" key="1">
    <citation type="submission" date="2017-09" db="EMBL/GenBank/DDBJ databases">
        <title>Depth-based differentiation of microbial function through sediment-hosted aquifers and enrichment of novel symbionts in the deep terrestrial subsurface.</title>
        <authorList>
            <person name="Probst A.J."/>
            <person name="Ladd B."/>
            <person name="Jarett J.K."/>
            <person name="Geller-Mcgrath D.E."/>
            <person name="Sieber C.M.K."/>
            <person name="Emerson J.B."/>
            <person name="Anantharaman K."/>
            <person name="Thomas B.C."/>
            <person name="Malmstrom R."/>
            <person name="Stieglmeier M."/>
            <person name="Klingl A."/>
            <person name="Woyke T."/>
            <person name="Ryan C.M."/>
            <person name="Banfield J.F."/>
        </authorList>
    </citation>
    <scope>NUCLEOTIDE SEQUENCE [LARGE SCALE GENOMIC DNA]</scope>
</reference>
<accession>A0A2M7Q8S0</accession>
<organism evidence="4 5">
    <name type="scientific">Candidatus Uhrbacteria bacterium CG_4_10_14_0_8_um_filter_58_22</name>
    <dbReference type="NCBI Taxonomy" id="1975029"/>
    <lineage>
        <taxon>Bacteria</taxon>
        <taxon>Candidatus Uhriibacteriota</taxon>
    </lineage>
</organism>
<keyword evidence="2" id="KW-0812">Transmembrane</keyword>
<evidence type="ECO:0000313" key="4">
    <source>
        <dbReference type="EMBL" id="PIY61835.1"/>
    </source>
</evidence>
<feature type="transmembrane region" description="Helical" evidence="2">
    <location>
        <begin position="34"/>
        <end position="55"/>
    </location>
</feature>
<evidence type="ECO:0000259" key="3">
    <source>
        <dbReference type="Pfam" id="PF18915"/>
    </source>
</evidence>